<dbReference type="SUPFAM" id="SSF74650">
    <property type="entry name" value="Galactose mutarotase-like"/>
    <property type="match status" value="1"/>
</dbReference>
<dbReference type="InterPro" id="IPR018052">
    <property type="entry name" value="Ald1_epimerase_CS"/>
</dbReference>
<dbReference type="PANTHER" id="PTHR10091:SF0">
    <property type="entry name" value="GALACTOSE MUTAROTASE"/>
    <property type="match status" value="1"/>
</dbReference>
<evidence type="ECO:0000256" key="11">
    <source>
        <dbReference type="ARBA" id="ARBA00045743"/>
    </source>
</evidence>
<dbReference type="EC" id="5.1.3.3" evidence="6"/>
<evidence type="ECO:0000256" key="13">
    <source>
        <dbReference type="PIRSR" id="PIRSR005096-3"/>
    </source>
</evidence>
<dbReference type="InterPro" id="IPR011013">
    <property type="entry name" value="Gal_mutarotase_sf_dom"/>
</dbReference>
<dbReference type="InterPro" id="IPR008183">
    <property type="entry name" value="Aldose_1/G6P_1-epimerase"/>
</dbReference>
<dbReference type="PIRSF" id="PIRSF005096">
    <property type="entry name" value="GALM"/>
    <property type="match status" value="1"/>
</dbReference>
<name>A0A0K8TL63_TABBR</name>
<evidence type="ECO:0000256" key="1">
    <source>
        <dbReference type="ARBA" id="ARBA00001614"/>
    </source>
</evidence>
<protein>
    <recommendedName>
        <fullName evidence="7">Galactose mutarotase</fullName>
        <ecNumber evidence="6">5.1.3.3</ecNumber>
    </recommendedName>
    <alternativeName>
        <fullName evidence="10">Aldose 1-epimerase</fullName>
    </alternativeName>
</protein>
<evidence type="ECO:0000256" key="2">
    <source>
        <dbReference type="ARBA" id="ARBA00001712"/>
    </source>
</evidence>
<dbReference type="CDD" id="cd09019">
    <property type="entry name" value="galactose_mutarotase_like"/>
    <property type="match status" value="1"/>
</dbReference>
<evidence type="ECO:0000256" key="5">
    <source>
        <dbReference type="ARBA" id="ARBA00006206"/>
    </source>
</evidence>
<dbReference type="EMBL" id="GDAI01002958">
    <property type="protein sequence ID" value="JAI14645.1"/>
    <property type="molecule type" value="mRNA"/>
</dbReference>
<evidence type="ECO:0000313" key="14">
    <source>
        <dbReference type="EMBL" id="JAI14645.1"/>
    </source>
</evidence>
<evidence type="ECO:0000256" key="7">
    <source>
        <dbReference type="ARBA" id="ARBA00021023"/>
    </source>
</evidence>
<feature type="binding site" evidence="12">
    <location>
        <position position="253"/>
    </location>
    <ligand>
        <name>beta-D-galactose</name>
        <dbReference type="ChEBI" id="CHEBI:27667"/>
    </ligand>
</feature>
<dbReference type="GO" id="GO:0033499">
    <property type="term" value="P:galactose catabolic process via UDP-galactose, Leloir pathway"/>
    <property type="evidence" value="ECO:0007669"/>
    <property type="project" value="TreeGrafter"/>
</dbReference>
<reference evidence="14" key="1">
    <citation type="journal article" date="2015" name="Insect Biochem. Mol. Biol.">
        <title>An insight into the sialome of the horse fly, Tabanus bromius.</title>
        <authorList>
            <person name="Ribeiro J.M."/>
            <person name="Kazimirova M."/>
            <person name="Takac P."/>
            <person name="Andersen J.F."/>
            <person name="Francischetti I.M."/>
        </authorList>
    </citation>
    <scope>NUCLEOTIDE SEQUENCE</scope>
</reference>
<evidence type="ECO:0000256" key="8">
    <source>
        <dbReference type="ARBA" id="ARBA00023235"/>
    </source>
</evidence>
<dbReference type="UniPathway" id="UPA00242"/>
<evidence type="ECO:0000256" key="9">
    <source>
        <dbReference type="ARBA" id="ARBA00023277"/>
    </source>
</evidence>
<dbReference type="Pfam" id="PF01263">
    <property type="entry name" value="Aldose_epim"/>
    <property type="match status" value="1"/>
</dbReference>
<comment type="pathway">
    <text evidence="3">Carbohydrate metabolism; galactose metabolism.</text>
</comment>
<dbReference type="PROSITE" id="PS00545">
    <property type="entry name" value="ALDOSE_1_EPIMERASE"/>
    <property type="match status" value="1"/>
</dbReference>
<dbReference type="GO" id="GO:0004034">
    <property type="term" value="F:aldose 1-epimerase activity"/>
    <property type="evidence" value="ECO:0007669"/>
    <property type="project" value="UniProtKB-EC"/>
</dbReference>
<organism evidence="14">
    <name type="scientific">Tabanus bromius</name>
    <name type="common">Band-eyed brown horse fly</name>
    <dbReference type="NCBI Taxonomy" id="304241"/>
    <lineage>
        <taxon>Eukaryota</taxon>
        <taxon>Metazoa</taxon>
        <taxon>Ecdysozoa</taxon>
        <taxon>Arthropoda</taxon>
        <taxon>Hexapoda</taxon>
        <taxon>Insecta</taxon>
        <taxon>Pterygota</taxon>
        <taxon>Neoptera</taxon>
        <taxon>Endopterygota</taxon>
        <taxon>Diptera</taxon>
        <taxon>Brachycera</taxon>
        <taxon>Tabanomorpha</taxon>
        <taxon>Tabanoidea</taxon>
        <taxon>Tabanidae</taxon>
        <taxon>Tabanus</taxon>
    </lineage>
</organism>
<evidence type="ECO:0000256" key="3">
    <source>
        <dbReference type="ARBA" id="ARBA00004947"/>
    </source>
</evidence>
<dbReference type="InterPro" id="IPR014718">
    <property type="entry name" value="GH-type_carb-bd"/>
</dbReference>
<dbReference type="AlphaFoldDB" id="A0A0K8TL63"/>
<dbReference type="PANTHER" id="PTHR10091">
    <property type="entry name" value="ALDOSE-1-EPIMERASE"/>
    <property type="match status" value="1"/>
</dbReference>
<keyword evidence="8" id="KW-0413">Isomerase</keyword>
<comment type="pathway">
    <text evidence="4">Carbohydrate metabolism; hexose metabolism.</text>
</comment>
<accession>A0A0K8TL63</accession>
<dbReference type="GO" id="GO:0006006">
    <property type="term" value="P:glucose metabolic process"/>
    <property type="evidence" value="ECO:0007669"/>
    <property type="project" value="TreeGrafter"/>
</dbReference>
<dbReference type="Gene3D" id="2.70.98.10">
    <property type="match status" value="1"/>
</dbReference>
<keyword evidence="9" id="KW-0119">Carbohydrate metabolism</keyword>
<feature type="non-terminal residue" evidence="14">
    <location>
        <position position="293"/>
    </location>
</feature>
<feature type="non-terminal residue" evidence="14">
    <location>
        <position position="1"/>
    </location>
</feature>
<evidence type="ECO:0000256" key="6">
    <source>
        <dbReference type="ARBA" id="ARBA00013185"/>
    </source>
</evidence>
<sequence length="293" mass="32316">LEVFEDTFGTVEDPLSRKVANIRRFTFKNNNNVTVQVITLGAIVTAMKAPNKLGAVDDIALGYDNASGYQSPSNPYFGATVGRVCNRIGFGRFPLDGKEISVTKNLFGGKHQLHGGFIGFDKVVWSAKKTGDSVTMTHVSPDGHEGYPGEVTATVTYRLTEDNKFFINFSAKTTKTTVINLTNHGYFNLGGHSAGPEEIYNHYVQINADKYTITDSDSIPTGEFQNVEGTSFDLRKLTKLGERIKQTPHLGFDDNFCVNLEDNKTTTIAKVWHPRSGRTLEIASDQPGVQFYT</sequence>
<feature type="binding site" evidence="13">
    <location>
        <begin position="86"/>
        <end position="87"/>
    </location>
    <ligand>
        <name>beta-D-galactose</name>
        <dbReference type="ChEBI" id="CHEBI:27667"/>
    </ligand>
</feature>
<evidence type="ECO:0000256" key="4">
    <source>
        <dbReference type="ARBA" id="ARBA00005028"/>
    </source>
</evidence>
<dbReference type="InterPro" id="IPR015443">
    <property type="entry name" value="Aldose_1-epimerase"/>
</dbReference>
<feature type="binding site" evidence="13">
    <location>
        <begin position="184"/>
        <end position="186"/>
    </location>
    <ligand>
        <name>beta-D-galactose</name>
        <dbReference type="ChEBI" id="CHEBI:27667"/>
    </ligand>
</feature>
<dbReference type="GO" id="GO:0030246">
    <property type="term" value="F:carbohydrate binding"/>
    <property type="evidence" value="ECO:0007669"/>
    <property type="project" value="InterPro"/>
</dbReference>
<dbReference type="InterPro" id="IPR047215">
    <property type="entry name" value="Galactose_mutarotase-like"/>
</dbReference>
<dbReference type="UniPathway" id="UPA00214"/>
<comment type="catalytic activity">
    <reaction evidence="2">
        <text>alpha-D-galactose = beta-D-galactose</text>
        <dbReference type="Rhea" id="RHEA:28675"/>
        <dbReference type="ChEBI" id="CHEBI:27667"/>
        <dbReference type="ChEBI" id="CHEBI:28061"/>
        <dbReference type="EC" id="5.1.3.3"/>
    </reaction>
    <physiologicalReaction direction="right-to-left" evidence="2">
        <dbReference type="Rhea" id="RHEA:28677"/>
    </physiologicalReaction>
</comment>
<proteinExistence type="evidence at transcript level"/>
<evidence type="ECO:0000256" key="10">
    <source>
        <dbReference type="ARBA" id="ARBA00032729"/>
    </source>
</evidence>
<comment type="function">
    <text evidence="11">Mutarotase that catalyzes the interconversion of beta-D-galactose and alpha-D-galactose during galactose metabolism. Beta-D-galactose is metabolized in the liver into glucose 1-phosphate, the primary metabolic fuel, by the action of four enzymes that constitute the Leloir pathway: GALM, GALK1 (galactokinase), GALT (galactose-1-phosphate uridylyltransferase) and GALE (UDP-galactose-4'-epimerase). Involved in the maintenance of the equilibrium between the beta- and alpha-anomers of galactose, therefore ensuring a sufficient supply of the alpha-anomer for GALK1. Also active on D-glucose although shows a preference for galactose over glucose.</text>
</comment>
<comment type="similarity">
    <text evidence="5">Belongs to the aldose epimerase family.</text>
</comment>
<evidence type="ECO:0000256" key="12">
    <source>
        <dbReference type="PIRSR" id="PIRSR005096-2"/>
    </source>
</evidence>
<comment type="catalytic activity">
    <reaction evidence="1">
        <text>alpha-D-glucose = beta-D-glucose</text>
        <dbReference type="Rhea" id="RHEA:10264"/>
        <dbReference type="ChEBI" id="CHEBI:15903"/>
        <dbReference type="ChEBI" id="CHEBI:17925"/>
        <dbReference type="EC" id="5.1.3.3"/>
    </reaction>
</comment>